<evidence type="ECO:0000256" key="2">
    <source>
        <dbReference type="ARBA" id="ARBA00022598"/>
    </source>
</evidence>
<organism evidence="10 11">
    <name type="scientific">Halanaerobium salsuginis</name>
    <dbReference type="NCBI Taxonomy" id="29563"/>
    <lineage>
        <taxon>Bacteria</taxon>
        <taxon>Bacillati</taxon>
        <taxon>Bacillota</taxon>
        <taxon>Clostridia</taxon>
        <taxon>Halanaerobiales</taxon>
        <taxon>Halanaerobiaceae</taxon>
        <taxon>Halanaerobium</taxon>
    </lineage>
</organism>
<dbReference type="STRING" id="29563.SAMN02983006_01897"/>
<comment type="function">
    <text evidence="7">Catalyzes the ATP-dependent amidation of the two carboxylate groups at positions a and c of cobyrinate, using either L-glutamine or ammonia as the nitrogen source.</text>
</comment>
<dbReference type="CDD" id="cd03130">
    <property type="entry name" value="GATase1_CobB"/>
    <property type="match status" value="1"/>
</dbReference>
<evidence type="ECO:0000259" key="9">
    <source>
        <dbReference type="Pfam" id="PF07685"/>
    </source>
</evidence>
<feature type="site" description="Increases nucleophilicity of active site Cys" evidence="7">
    <location>
        <position position="445"/>
    </location>
</feature>
<dbReference type="AlphaFoldDB" id="A0A1I4K570"/>
<protein>
    <recommendedName>
        <fullName evidence="7">Cobyrinate a,c-diamide synthase</fullName>
        <ecNumber evidence="7">6.3.5.11</ecNumber>
    </recommendedName>
    <alternativeName>
        <fullName evidence="7">Cobyrinic acid a,c-diamide synthetase</fullName>
    </alternativeName>
</protein>
<comment type="miscellaneous">
    <text evidence="7">The a and c carboxylates of cobyrinate are activated for nucleophilic attack via formation of a phosphorylated intermediate by ATP. CbiA catalyzes first the amidation of the c-carboxylate, and then that of the a-carboxylate.</text>
</comment>
<dbReference type="Gene3D" id="3.40.50.880">
    <property type="match status" value="1"/>
</dbReference>
<evidence type="ECO:0000256" key="6">
    <source>
        <dbReference type="ARBA" id="ARBA00022962"/>
    </source>
</evidence>
<evidence type="ECO:0000256" key="1">
    <source>
        <dbReference type="ARBA" id="ARBA00001946"/>
    </source>
</evidence>
<dbReference type="SUPFAM" id="SSF52317">
    <property type="entry name" value="Class I glutamine amidotransferase-like"/>
    <property type="match status" value="1"/>
</dbReference>
<keyword evidence="4 7" id="KW-0067">ATP-binding</keyword>
<dbReference type="GO" id="GO:0042242">
    <property type="term" value="F:cobyrinic acid a,c-diamide synthase activity"/>
    <property type="evidence" value="ECO:0007669"/>
    <property type="project" value="UniProtKB-UniRule"/>
</dbReference>
<evidence type="ECO:0000256" key="3">
    <source>
        <dbReference type="ARBA" id="ARBA00022741"/>
    </source>
</evidence>
<comment type="catalytic activity">
    <reaction evidence="7">
        <text>cob(II)yrinate + 2 L-glutamine + 2 ATP + 2 H2O = cob(II)yrinate a,c diamide + 2 L-glutamate + 2 ADP + 2 phosphate + 2 H(+)</text>
        <dbReference type="Rhea" id="RHEA:26289"/>
        <dbReference type="ChEBI" id="CHEBI:15377"/>
        <dbReference type="ChEBI" id="CHEBI:15378"/>
        <dbReference type="ChEBI" id="CHEBI:29985"/>
        <dbReference type="ChEBI" id="CHEBI:30616"/>
        <dbReference type="ChEBI" id="CHEBI:43474"/>
        <dbReference type="ChEBI" id="CHEBI:58359"/>
        <dbReference type="ChEBI" id="CHEBI:58537"/>
        <dbReference type="ChEBI" id="CHEBI:58894"/>
        <dbReference type="ChEBI" id="CHEBI:456216"/>
        <dbReference type="EC" id="6.3.5.11"/>
    </reaction>
</comment>
<evidence type="ECO:0000313" key="11">
    <source>
        <dbReference type="Proteomes" id="UP000199006"/>
    </source>
</evidence>
<keyword evidence="6 7" id="KW-0315">Glutamine amidotransferase</keyword>
<dbReference type="InterPro" id="IPR002586">
    <property type="entry name" value="CobQ/CobB/MinD/ParA_Nub-bd_dom"/>
</dbReference>
<feature type="domain" description="CobB/CobQ-like glutamine amidotransferase" evidence="9">
    <location>
        <begin position="264"/>
        <end position="451"/>
    </location>
</feature>
<dbReference type="CDD" id="cd05388">
    <property type="entry name" value="CobB_N"/>
    <property type="match status" value="1"/>
</dbReference>
<dbReference type="NCBIfam" id="TIGR00379">
    <property type="entry name" value="cobB"/>
    <property type="match status" value="1"/>
</dbReference>
<dbReference type="EMBL" id="FOTI01000028">
    <property type="protein sequence ID" value="SFL73613.1"/>
    <property type="molecule type" value="Genomic_DNA"/>
</dbReference>
<evidence type="ECO:0000313" key="10">
    <source>
        <dbReference type="EMBL" id="SFL73613.1"/>
    </source>
</evidence>
<dbReference type="InterPro" id="IPR004484">
    <property type="entry name" value="CbiA/CobB_synth"/>
</dbReference>
<dbReference type="RefSeq" id="WP_089861974.1">
    <property type="nucleotide sequence ID" value="NZ_FOTI01000028.1"/>
</dbReference>
<keyword evidence="2 7" id="KW-0436">Ligase</keyword>
<dbReference type="InterPro" id="IPR029062">
    <property type="entry name" value="Class_I_gatase-like"/>
</dbReference>
<evidence type="ECO:0000256" key="4">
    <source>
        <dbReference type="ARBA" id="ARBA00022840"/>
    </source>
</evidence>
<evidence type="ECO:0000256" key="7">
    <source>
        <dbReference type="HAMAP-Rule" id="MF_00027"/>
    </source>
</evidence>
<keyword evidence="3 7" id="KW-0547">Nucleotide-binding</keyword>
<keyword evidence="7" id="KW-0169">Cobalamin biosynthesis</keyword>
<evidence type="ECO:0000259" key="8">
    <source>
        <dbReference type="Pfam" id="PF01656"/>
    </source>
</evidence>
<dbReference type="InterPro" id="IPR011698">
    <property type="entry name" value="GATase_3"/>
</dbReference>
<keyword evidence="5 7" id="KW-0460">Magnesium</keyword>
<accession>A0A1I4K570</accession>
<dbReference type="UniPathway" id="UPA00148">
    <property type="reaction ID" value="UER00231"/>
</dbReference>
<dbReference type="Proteomes" id="UP000199006">
    <property type="component" value="Unassembled WGS sequence"/>
</dbReference>
<dbReference type="GO" id="GO:0009236">
    <property type="term" value="P:cobalamin biosynthetic process"/>
    <property type="evidence" value="ECO:0007669"/>
    <property type="project" value="UniProtKB-UniRule"/>
</dbReference>
<comment type="domain">
    <text evidence="7">Comprises of two domains. The C-terminal domain contains the binding site for glutamine and catalyzes the hydrolysis of this substrate to glutamate and ammonia. The N-terminal domain is anticipated to bind ATP and cobyrinate and catalyzes the ultimate synthesis of the diamide product. The ammonia produced via the glutaminase domain is probably translocated to the adjacent domain via a molecular tunnel, where it reacts with an activated intermediate.</text>
</comment>
<comment type="similarity">
    <text evidence="7">Belongs to the CobB/CbiA family.</text>
</comment>
<dbReference type="GO" id="GO:0005524">
    <property type="term" value="F:ATP binding"/>
    <property type="evidence" value="ECO:0007669"/>
    <property type="project" value="UniProtKB-UniRule"/>
</dbReference>
<dbReference type="Pfam" id="PF01656">
    <property type="entry name" value="CbiA"/>
    <property type="match status" value="1"/>
</dbReference>
<dbReference type="PANTHER" id="PTHR43873">
    <property type="entry name" value="COBYRINATE A,C-DIAMIDE SYNTHASE"/>
    <property type="match status" value="1"/>
</dbReference>
<keyword evidence="11" id="KW-1185">Reference proteome</keyword>
<reference evidence="10 11" key="1">
    <citation type="submission" date="2016-10" db="EMBL/GenBank/DDBJ databases">
        <authorList>
            <person name="de Groot N.N."/>
        </authorList>
    </citation>
    <scope>NUCLEOTIDE SEQUENCE [LARGE SCALE GENOMIC DNA]</scope>
    <source>
        <strain evidence="10 11">ATCC 51327</strain>
    </source>
</reference>
<dbReference type="OrthoDB" id="9764035at2"/>
<gene>
    <name evidence="7" type="primary">cbiA</name>
    <name evidence="10" type="ORF">SAMN02983006_01897</name>
</gene>
<dbReference type="PANTHER" id="PTHR43873:SF1">
    <property type="entry name" value="COBYRINATE A,C-DIAMIDE SYNTHASE"/>
    <property type="match status" value="1"/>
</dbReference>
<feature type="active site" description="Nucleophile" evidence="7">
    <location>
        <position position="346"/>
    </location>
</feature>
<dbReference type="NCBIfam" id="NF002204">
    <property type="entry name" value="PRK01077.1"/>
    <property type="match status" value="1"/>
</dbReference>
<dbReference type="InterPro" id="IPR027417">
    <property type="entry name" value="P-loop_NTPase"/>
</dbReference>
<name>A0A1I4K570_9FIRM</name>
<sequence>MKQNRLVIAGSRSGVGKTTISLGLMAVFSQQGLQVQPYKVGPDYIDPGFHTLITGNKSYNLDSYFLGGTGVQQLFMQSSKQADLAIIEGVMGLYDGKGSAAASSTAEIAKLLAAPVILVIDAAKIAQSAAAVVYGYQHYDPEVDLQGVIINNVSSKHHYQLLKTALLNRLAGVKVLGYLPKNLELKLAERHLGLVPVQESIQLKEFSQQLKKYLNNYLDLAAILELAESVEELVINCSANTKTIEKPVNLAAFPNRAKQQLALRIGIAYDQAFNFYYQFNFDLLRKAGAELVFFSPLHDKKLPEVAAVYLGGGFPESFLPDLAANQEFKVDFIRQVKAGLPLYAECGGLMYLANSVINLKGESYPMTAILDAEVVMTDRLQAMGYREVTAQQDSLLFKTGQQARGHLFHYSKLKRVASNLTASYLTKKGNLGYQPQPNVLCSYLHLHFASNPELIKNLLEQASKYQIYQERNN</sequence>
<dbReference type="EC" id="6.3.5.11" evidence="7"/>
<dbReference type="Pfam" id="PF07685">
    <property type="entry name" value="GATase_3"/>
    <property type="match status" value="1"/>
</dbReference>
<comment type="pathway">
    <text evidence="7">Cofactor biosynthesis; adenosylcobalamin biosynthesis; cob(II)yrinate a,c-diamide from sirohydrochlorin (anaerobic route): step 10/10.</text>
</comment>
<dbReference type="Gene3D" id="3.40.50.300">
    <property type="entry name" value="P-loop containing nucleotide triphosphate hydrolases"/>
    <property type="match status" value="2"/>
</dbReference>
<feature type="domain" description="CobQ/CobB/MinD/ParA nucleotide binding" evidence="8">
    <location>
        <begin position="6"/>
        <end position="192"/>
    </location>
</feature>
<dbReference type="PROSITE" id="PS51274">
    <property type="entry name" value="GATASE_COBBQ"/>
    <property type="match status" value="1"/>
</dbReference>
<evidence type="ECO:0000256" key="5">
    <source>
        <dbReference type="ARBA" id="ARBA00022842"/>
    </source>
</evidence>
<comment type="cofactor">
    <cofactor evidence="1 7">
        <name>Mg(2+)</name>
        <dbReference type="ChEBI" id="CHEBI:18420"/>
    </cofactor>
</comment>
<proteinExistence type="inferred from homology"/>
<dbReference type="HAMAP" id="MF_00027">
    <property type="entry name" value="CobB_CbiA"/>
    <property type="match status" value="1"/>
</dbReference>
<dbReference type="SUPFAM" id="SSF52540">
    <property type="entry name" value="P-loop containing nucleoside triphosphate hydrolases"/>
    <property type="match status" value="1"/>
</dbReference>